<reference evidence="4" key="1">
    <citation type="submission" date="2022-02" db="EMBL/GenBank/DDBJ databases">
        <title>Atlantic sturgeon de novo genome assembly.</title>
        <authorList>
            <person name="Stock M."/>
            <person name="Klopp C."/>
            <person name="Guiguen Y."/>
            <person name="Cabau C."/>
            <person name="Parinello H."/>
            <person name="Santidrian Yebra-Pimentel E."/>
            <person name="Kuhl H."/>
            <person name="Dirks R.P."/>
            <person name="Guessner J."/>
            <person name="Wuertz S."/>
            <person name="Du K."/>
            <person name="Schartl M."/>
        </authorList>
    </citation>
    <scope>NUCLEOTIDE SEQUENCE</scope>
    <source>
        <strain evidence="4">STURGEONOMICS-FGT-2020</strain>
        <tissue evidence="4">Whole blood</tissue>
    </source>
</reference>
<feature type="compositionally biased region" description="Polar residues" evidence="1">
    <location>
        <begin position="22"/>
        <end position="36"/>
    </location>
</feature>
<sequence>MRVFQFCIALSILAVICAGASSPGSPELQNTDSASAEDTHPGAAASTDWVKKTFGSCECSHVLTQATLKPLLGVLAAVFMLTVGMMVACAGLLLKPGQETREEQLQEEIED</sequence>
<evidence type="ECO:0000256" key="3">
    <source>
        <dbReference type="SAM" id="SignalP"/>
    </source>
</evidence>
<evidence type="ECO:0000313" key="5">
    <source>
        <dbReference type="Proteomes" id="UP001230051"/>
    </source>
</evidence>
<name>A0AAD8CRC9_ACIOX</name>
<evidence type="ECO:0000256" key="1">
    <source>
        <dbReference type="SAM" id="MobiDB-lite"/>
    </source>
</evidence>
<gene>
    <name evidence="4" type="ORF">AOXY_G26602</name>
</gene>
<dbReference type="Proteomes" id="UP001230051">
    <property type="component" value="Unassembled WGS sequence"/>
</dbReference>
<proteinExistence type="predicted"/>
<evidence type="ECO:0000256" key="2">
    <source>
        <dbReference type="SAM" id="Phobius"/>
    </source>
</evidence>
<keyword evidence="3" id="KW-0732">Signal</keyword>
<keyword evidence="2" id="KW-0472">Membrane</keyword>
<organism evidence="4 5">
    <name type="scientific">Acipenser oxyrinchus oxyrinchus</name>
    <dbReference type="NCBI Taxonomy" id="40147"/>
    <lineage>
        <taxon>Eukaryota</taxon>
        <taxon>Metazoa</taxon>
        <taxon>Chordata</taxon>
        <taxon>Craniata</taxon>
        <taxon>Vertebrata</taxon>
        <taxon>Euteleostomi</taxon>
        <taxon>Actinopterygii</taxon>
        <taxon>Chondrostei</taxon>
        <taxon>Acipenseriformes</taxon>
        <taxon>Acipenseridae</taxon>
        <taxon>Acipenser</taxon>
    </lineage>
</organism>
<dbReference type="AlphaFoldDB" id="A0AAD8CRC9"/>
<protein>
    <submittedName>
        <fullName evidence="4">Uncharacterized protein</fullName>
    </submittedName>
</protein>
<feature type="transmembrane region" description="Helical" evidence="2">
    <location>
        <begin position="71"/>
        <end position="94"/>
    </location>
</feature>
<accession>A0AAD8CRC9</accession>
<feature type="chain" id="PRO_5042083290" evidence="3">
    <location>
        <begin position="20"/>
        <end position="111"/>
    </location>
</feature>
<comment type="caution">
    <text evidence="4">The sequence shown here is derived from an EMBL/GenBank/DDBJ whole genome shotgun (WGS) entry which is preliminary data.</text>
</comment>
<evidence type="ECO:0000313" key="4">
    <source>
        <dbReference type="EMBL" id="KAK1155769.1"/>
    </source>
</evidence>
<keyword evidence="2" id="KW-0812">Transmembrane</keyword>
<dbReference type="EMBL" id="JAGXEW010000029">
    <property type="protein sequence ID" value="KAK1155769.1"/>
    <property type="molecule type" value="Genomic_DNA"/>
</dbReference>
<keyword evidence="5" id="KW-1185">Reference proteome</keyword>
<feature type="region of interest" description="Disordered" evidence="1">
    <location>
        <begin position="22"/>
        <end position="42"/>
    </location>
</feature>
<keyword evidence="2" id="KW-1133">Transmembrane helix</keyword>
<feature type="signal peptide" evidence="3">
    <location>
        <begin position="1"/>
        <end position="19"/>
    </location>
</feature>